<protein>
    <submittedName>
        <fullName evidence="1">Uncharacterized protein</fullName>
    </submittedName>
</protein>
<reference evidence="1 2" key="1">
    <citation type="submission" date="2018-06" db="EMBL/GenBank/DDBJ databases">
        <title>Genomic Encyclopedia of Type Strains, Phase III (KMG-III): the genomes of soil and plant-associated and newly described type strains.</title>
        <authorList>
            <person name="Whitman W."/>
        </authorList>
    </citation>
    <scope>NUCLEOTIDE SEQUENCE [LARGE SCALE GENOMIC DNA]</scope>
    <source>
        <strain evidence="1 2">CGMCC 1.12504</strain>
    </source>
</reference>
<comment type="caution">
    <text evidence="1">The sequence shown here is derived from an EMBL/GenBank/DDBJ whole genome shotgun (WGS) entry which is preliminary data.</text>
</comment>
<dbReference type="Proteomes" id="UP000249518">
    <property type="component" value="Unassembled WGS sequence"/>
</dbReference>
<keyword evidence="2" id="KW-1185">Reference proteome</keyword>
<organism evidence="1 2">
    <name type="scientific">Flavobacterium lacus</name>
    <dbReference type="NCBI Taxonomy" id="1353778"/>
    <lineage>
        <taxon>Bacteria</taxon>
        <taxon>Pseudomonadati</taxon>
        <taxon>Bacteroidota</taxon>
        <taxon>Flavobacteriia</taxon>
        <taxon>Flavobacteriales</taxon>
        <taxon>Flavobacteriaceae</taxon>
        <taxon>Flavobacterium</taxon>
    </lineage>
</organism>
<accession>A0A328WW47</accession>
<name>A0A328WW47_9FLAO</name>
<dbReference type="AlphaFoldDB" id="A0A328WW47"/>
<dbReference type="EMBL" id="QLSV01000006">
    <property type="protein sequence ID" value="RAR48064.1"/>
    <property type="molecule type" value="Genomic_DNA"/>
</dbReference>
<sequence length="32" mass="3461">MISAIAMMAFSESSLGNTIQVNKLLVENVHVL</sequence>
<gene>
    <name evidence="1" type="ORF">B0I10_10665</name>
</gene>
<evidence type="ECO:0000313" key="2">
    <source>
        <dbReference type="Proteomes" id="UP000249518"/>
    </source>
</evidence>
<evidence type="ECO:0000313" key="1">
    <source>
        <dbReference type="EMBL" id="RAR48064.1"/>
    </source>
</evidence>
<proteinExistence type="predicted"/>